<reference evidence="3" key="1">
    <citation type="journal article" date="2019" name="Int. J. Syst. Evol. Microbiol.">
        <title>The Global Catalogue of Microorganisms (GCM) 10K type strain sequencing project: providing services to taxonomists for standard genome sequencing and annotation.</title>
        <authorList>
            <consortium name="The Broad Institute Genomics Platform"/>
            <consortium name="The Broad Institute Genome Sequencing Center for Infectious Disease"/>
            <person name="Wu L."/>
            <person name="Ma J."/>
        </authorList>
    </citation>
    <scope>NUCLEOTIDE SEQUENCE [LARGE SCALE GENOMIC DNA]</scope>
    <source>
        <strain evidence="3">KCTC 42087</strain>
    </source>
</reference>
<dbReference type="SUPFAM" id="SSF56176">
    <property type="entry name" value="FAD-binding/transporter-associated domain-like"/>
    <property type="match status" value="1"/>
</dbReference>
<comment type="caution">
    <text evidence="2">The sequence shown here is derived from an EMBL/GenBank/DDBJ whole genome shotgun (WGS) entry which is preliminary data.</text>
</comment>
<proteinExistence type="predicted"/>
<evidence type="ECO:0000313" key="3">
    <source>
        <dbReference type="Proteomes" id="UP001596074"/>
    </source>
</evidence>
<dbReference type="Pfam" id="PF00941">
    <property type="entry name" value="FAD_binding_5"/>
    <property type="match status" value="1"/>
</dbReference>
<evidence type="ECO:0000313" key="2">
    <source>
        <dbReference type="EMBL" id="MFC5745033.1"/>
    </source>
</evidence>
<evidence type="ECO:0000259" key="1">
    <source>
        <dbReference type="PROSITE" id="PS51387"/>
    </source>
</evidence>
<keyword evidence="3" id="KW-1185">Reference proteome</keyword>
<protein>
    <submittedName>
        <fullName evidence="2">FAD binding domain-containing protein</fullName>
    </submittedName>
</protein>
<dbReference type="InterPro" id="IPR036318">
    <property type="entry name" value="FAD-bd_PCMH-like_sf"/>
</dbReference>
<dbReference type="EMBL" id="JBHSON010000005">
    <property type="protein sequence ID" value="MFC5745033.1"/>
    <property type="molecule type" value="Genomic_DNA"/>
</dbReference>
<dbReference type="InterPro" id="IPR016166">
    <property type="entry name" value="FAD-bd_PCMH"/>
</dbReference>
<dbReference type="PANTHER" id="PTHR42659:SF9">
    <property type="entry name" value="XANTHINE DEHYDROGENASE FAD-BINDING SUBUNIT XDHB-RELATED"/>
    <property type="match status" value="1"/>
</dbReference>
<dbReference type="Gene3D" id="3.30.465.10">
    <property type="match status" value="1"/>
</dbReference>
<dbReference type="InterPro" id="IPR051312">
    <property type="entry name" value="Diverse_Substr_Oxidored"/>
</dbReference>
<dbReference type="InterPro" id="IPR016169">
    <property type="entry name" value="FAD-bd_PCMH_sub2"/>
</dbReference>
<dbReference type="InterPro" id="IPR002346">
    <property type="entry name" value="Mopterin_DH_FAD-bd"/>
</dbReference>
<sequence length="275" mass="30047">MDLNGITSVVEAPTRAVQAAWRPGDAWLGGGTWLFSEPQPDLERLIDLRGFGWEPLRIGPGGLEIGATCTFAKLSVDMPADWTAAPLIDQCRRALLGSFKVWNEATVGGNLCMSLPAGPMISLTAALEGECTIWTTGGGERRVAAADFVTGPGRNVLEPGELLRSIMLPEWAMRFRTAFRWTSLAPLGRSAALLIGRWSPDDGSFALTVTASTPRPVLLFFRRTPGSRELRDALDVVIPPESYFDDVHGTPEWRRHMTLRFAEEIRDELATAGGR</sequence>
<dbReference type="RefSeq" id="WP_378280657.1">
    <property type="nucleotide sequence ID" value="NZ_JBHSON010000005.1"/>
</dbReference>
<gene>
    <name evidence="2" type="ORF">ACFPZN_05345</name>
</gene>
<dbReference type="Proteomes" id="UP001596074">
    <property type="component" value="Unassembled WGS sequence"/>
</dbReference>
<dbReference type="PANTHER" id="PTHR42659">
    <property type="entry name" value="XANTHINE DEHYDROGENASE SUBUNIT C-RELATED"/>
    <property type="match status" value="1"/>
</dbReference>
<dbReference type="PROSITE" id="PS51387">
    <property type="entry name" value="FAD_PCMH"/>
    <property type="match status" value="1"/>
</dbReference>
<feature type="domain" description="FAD-binding PCMH-type" evidence="1">
    <location>
        <begin position="1"/>
        <end position="173"/>
    </location>
</feature>
<accession>A0ABW0ZRL0</accession>
<name>A0ABW0ZRL0_9ACTN</name>
<organism evidence="2 3">
    <name type="scientific">Actinomadura rugatobispora</name>
    <dbReference type="NCBI Taxonomy" id="1994"/>
    <lineage>
        <taxon>Bacteria</taxon>
        <taxon>Bacillati</taxon>
        <taxon>Actinomycetota</taxon>
        <taxon>Actinomycetes</taxon>
        <taxon>Streptosporangiales</taxon>
        <taxon>Thermomonosporaceae</taxon>
        <taxon>Actinomadura</taxon>
    </lineage>
</organism>